<dbReference type="OrthoDB" id="997115at2"/>
<feature type="chain" id="PRO_5002970607" description="Secreted protein" evidence="1">
    <location>
        <begin position="23"/>
        <end position="106"/>
    </location>
</feature>
<evidence type="ECO:0008006" key="4">
    <source>
        <dbReference type="Google" id="ProtNLM"/>
    </source>
</evidence>
<reference evidence="2 3" key="1">
    <citation type="journal article" date="2009" name="Stand. Genomic Sci.">
        <title>Complete genome sequence of Dyadobacter fermentans type strain (NS114).</title>
        <authorList>
            <person name="Lang E."/>
            <person name="Lapidus A."/>
            <person name="Chertkov O."/>
            <person name="Brettin T."/>
            <person name="Detter J.C."/>
            <person name="Han C."/>
            <person name="Copeland A."/>
            <person name="Glavina Del Rio T."/>
            <person name="Nolan M."/>
            <person name="Chen F."/>
            <person name="Lucas S."/>
            <person name="Tice H."/>
            <person name="Cheng J.F."/>
            <person name="Land M."/>
            <person name="Hauser L."/>
            <person name="Chang Y.J."/>
            <person name="Jeffries C.D."/>
            <person name="Kopitz M."/>
            <person name="Bruce D."/>
            <person name="Goodwin L."/>
            <person name="Pitluck S."/>
            <person name="Ovchinnikova G."/>
            <person name="Pati A."/>
            <person name="Ivanova N."/>
            <person name="Mavrommatis K."/>
            <person name="Chen A."/>
            <person name="Palaniappan K."/>
            <person name="Chain P."/>
            <person name="Bristow J."/>
            <person name="Eisen J.A."/>
            <person name="Markowitz V."/>
            <person name="Hugenholtz P."/>
            <person name="Goker M."/>
            <person name="Rohde M."/>
            <person name="Kyrpides N.C."/>
            <person name="Klenk H.P."/>
        </authorList>
    </citation>
    <scope>NUCLEOTIDE SEQUENCE [LARGE SCALE GENOMIC DNA]</scope>
    <source>
        <strain evidence="3">ATCC 700827 / DSM 18053 / CIP 107007 / KCTC 52180 / NS114</strain>
    </source>
</reference>
<feature type="signal peptide" evidence="1">
    <location>
        <begin position="1"/>
        <end position="22"/>
    </location>
</feature>
<evidence type="ECO:0000256" key="1">
    <source>
        <dbReference type="SAM" id="SignalP"/>
    </source>
</evidence>
<dbReference type="KEGG" id="dfe:Dfer_1587"/>
<keyword evidence="1" id="KW-0732">Signal</keyword>
<dbReference type="RefSeq" id="WP_015811084.1">
    <property type="nucleotide sequence ID" value="NC_013037.1"/>
</dbReference>
<dbReference type="eggNOG" id="ENOG5032P9M">
    <property type="taxonomic scope" value="Bacteria"/>
</dbReference>
<evidence type="ECO:0000313" key="2">
    <source>
        <dbReference type="EMBL" id="ACT92830.1"/>
    </source>
</evidence>
<accession>C6VSK8</accession>
<organism evidence="2 3">
    <name type="scientific">Dyadobacter fermentans (strain ATCC 700827 / DSM 18053 / CIP 107007 / KCTC 52180 / NS114)</name>
    <dbReference type="NCBI Taxonomy" id="471854"/>
    <lineage>
        <taxon>Bacteria</taxon>
        <taxon>Pseudomonadati</taxon>
        <taxon>Bacteroidota</taxon>
        <taxon>Cytophagia</taxon>
        <taxon>Cytophagales</taxon>
        <taxon>Spirosomataceae</taxon>
        <taxon>Dyadobacter</taxon>
    </lineage>
</organism>
<dbReference type="InterPro" id="IPR046601">
    <property type="entry name" value="DUF6660"/>
</dbReference>
<sequence length="106" mass="11517">MRFSLIILAFYIGLLSCFPCQDAPVRMAGQISTQAGHDDAGHEDEPGDYCSPFCICACCATVNMPPKISGFTVPSPMPAPSRESFLYKASSAQTNAHLIWQPPRHV</sequence>
<dbReference type="EMBL" id="CP001619">
    <property type="protein sequence ID" value="ACT92830.1"/>
    <property type="molecule type" value="Genomic_DNA"/>
</dbReference>
<dbReference type="PROSITE" id="PS51257">
    <property type="entry name" value="PROKAR_LIPOPROTEIN"/>
    <property type="match status" value="1"/>
</dbReference>
<evidence type="ECO:0000313" key="3">
    <source>
        <dbReference type="Proteomes" id="UP000002011"/>
    </source>
</evidence>
<dbReference type="HOGENOM" id="CLU_151876_1_1_10"/>
<name>C6VSK8_DYAFD</name>
<proteinExistence type="predicted"/>
<dbReference type="Proteomes" id="UP000002011">
    <property type="component" value="Chromosome"/>
</dbReference>
<protein>
    <recommendedName>
        <fullName evidence="4">Secreted protein</fullName>
    </recommendedName>
</protein>
<dbReference type="Pfam" id="PF20365">
    <property type="entry name" value="DUF6660"/>
    <property type="match status" value="1"/>
</dbReference>
<dbReference type="STRING" id="471854.Dfer_1587"/>
<dbReference type="AlphaFoldDB" id="C6VSK8"/>
<gene>
    <name evidence="2" type="ordered locus">Dfer_1587</name>
</gene>
<keyword evidence="3" id="KW-1185">Reference proteome</keyword>